<keyword evidence="3" id="KW-1185">Reference proteome</keyword>
<feature type="compositionally biased region" description="Basic and acidic residues" evidence="2">
    <location>
        <begin position="401"/>
        <end position="418"/>
    </location>
</feature>
<proteinExistence type="predicted"/>
<dbReference type="PANTHER" id="PTHR46788">
    <property type="entry name" value="EF-HAND CALCIUM-BINDING DOMAIN-CONTAINING PROTEIN 5"/>
    <property type="match status" value="1"/>
</dbReference>
<evidence type="ECO:0000256" key="1">
    <source>
        <dbReference type="SAM" id="Coils"/>
    </source>
</evidence>
<feature type="compositionally biased region" description="Acidic residues" evidence="2">
    <location>
        <begin position="452"/>
        <end position="472"/>
    </location>
</feature>
<name>A0A7E6FQY9_9MOLL</name>
<dbReference type="PANTHER" id="PTHR46788:SF1">
    <property type="entry name" value="EF-HAND CALCIUM-BINDING DOMAIN-CONTAINING PROTEIN 5"/>
    <property type="match status" value="1"/>
</dbReference>
<accession>A0A7E6FQY9</accession>
<dbReference type="SUPFAM" id="SSF47473">
    <property type="entry name" value="EF-hand"/>
    <property type="match status" value="1"/>
</dbReference>
<evidence type="ECO:0000256" key="2">
    <source>
        <dbReference type="SAM" id="MobiDB-lite"/>
    </source>
</evidence>
<sequence length="1233" mass="142694">MSDSFDEHRNSTFTLEEDNLPLQKLIKQKKEENVEETTIKDYISKMASEIPDHIFHYDWFQEEEDLSVQFIAIAEKLLPTLILGVEKLLREVEKKGLTEDKNVCPNFNPLNFLAQFMLRNHPRNLSVSERSAYIKMLQHVTKKINKQFSSEKKKSLMTMKEQIHERRLKREATKARCREERLKHKAMLVAHFDQWINPENPELRLSSVVKALNTLDEMISEPIDEYESMLKDFKIIEADKTFDEESFSEFLLDYLDHSPVTFDTLLEHLNKSAEANLDLINDEQERKVLLDLFTICDDSMVGSLDRLQVLSILEEFWLLCPDKMRQDLNNPTIWPVTEVEETGIIVGEPSKETTTDSFVVSDGEARGTEEEDEEEQDSTEDKPETDEYSDNGSKDEDEDDVNKTGEHSEIDSVTRDAENVGGAENASTAEDAVAGDEEDAPAEDNAAVTEDANAEDDLDDDEAEEEVEEDDEGARVRKSLLEYSSEFTSTGAEYSFAMSKMEDDNYQLVSWIKRVFEVIDEVTKSQENLWQEKLAASILKLEESKDSADNIKSVVSFVEEVTVYRDEDVVTERIAAEDGADKLPQRQIDFSPSAFDLNALTALQFVQLLKSFLTEQHSTTMFDILVGCFHENYQESPDEKLQRLRKIKQDLQYKKLKAISDSLFEMWDVDQSGHVSMKYIENAITNLRKTTETELVEMIEEELEKVKKREKISKHELRRFILNLGNRMPNNYNTFIDCASNMQMSRSEINRGSLRKEWYHKIVYTGRTSGIDMVPVYDIVIKTLGKDAEVHGTGKAVSSYIALLTCEEPSGETFLKYVATSADQAEYLENKILRRDMTCVSFMCIDRGVPVHVPKVKSHGKVFFWNTDEKNNGSLLLIPVKNKKHKVFGLLGIDTLHCPCETAVFVNHEIKYYQGIARAFSIAYHCTKMRQWMLTVLESGIRWMQRYCFYIGEVTTYIVEPVFKRKDLNLKPIMSINSDGVTTVFNNPNILRRKASLFKDYLFHCMDCSMTVTATSYDEHHIAYPIRGVDGKVYLIMDIIAKRLINRLPNYQLNELLRILRLLQTAYKEIWNELWDSEQPITFLAAEKKKDDEALRIAVMFDRLLLIDLRQNIISTEESVYDELCNYGRPPETFYCTLKAVISIFYPQYAIMEDYKDWILLKGFINSELHEKIDEFDPTAEDFDGDSVKKYLEDILPGNAMKLGFWPVEYLYFWLHVCVSLREHVKESLHDTH</sequence>
<evidence type="ECO:0000313" key="3">
    <source>
        <dbReference type="Proteomes" id="UP000515154"/>
    </source>
</evidence>
<reference evidence="4" key="1">
    <citation type="submission" date="2025-08" db="UniProtKB">
        <authorList>
            <consortium name="RefSeq"/>
        </authorList>
    </citation>
    <scope>IDENTIFICATION</scope>
</reference>
<keyword evidence="1" id="KW-0175">Coiled coil</keyword>
<evidence type="ECO:0000313" key="4">
    <source>
        <dbReference type="RefSeq" id="XP_036369277.1"/>
    </source>
</evidence>
<gene>
    <name evidence="4" type="primary">LOC115224489</name>
</gene>
<dbReference type="RefSeq" id="XP_036369277.1">
    <property type="nucleotide sequence ID" value="XM_036513384.1"/>
</dbReference>
<dbReference type="AlphaFoldDB" id="A0A7E6FQY9"/>
<dbReference type="InterPro" id="IPR011992">
    <property type="entry name" value="EF-hand-dom_pair"/>
</dbReference>
<dbReference type="KEGG" id="osn:115224489"/>
<dbReference type="Proteomes" id="UP000515154">
    <property type="component" value="Linkage group LG25"/>
</dbReference>
<feature type="compositionally biased region" description="Acidic residues" evidence="2">
    <location>
        <begin position="433"/>
        <end position="442"/>
    </location>
</feature>
<protein>
    <submittedName>
        <fullName evidence="4">EF-hand calcium-binding domain-containing protein 5-like</fullName>
    </submittedName>
</protein>
<feature type="region of interest" description="Disordered" evidence="2">
    <location>
        <begin position="344"/>
        <end position="476"/>
    </location>
</feature>
<dbReference type="CDD" id="cd22968">
    <property type="entry name" value="DD_EFCAB5"/>
    <property type="match status" value="1"/>
</dbReference>
<feature type="compositionally biased region" description="Acidic residues" evidence="2">
    <location>
        <begin position="369"/>
        <end position="400"/>
    </location>
</feature>
<feature type="coiled-coil region" evidence="1">
    <location>
        <begin position="689"/>
        <end position="716"/>
    </location>
</feature>
<organism evidence="3 4">
    <name type="scientific">Octopus sinensis</name>
    <name type="common">East Asian common octopus</name>
    <dbReference type="NCBI Taxonomy" id="2607531"/>
    <lineage>
        <taxon>Eukaryota</taxon>
        <taxon>Metazoa</taxon>
        <taxon>Spiralia</taxon>
        <taxon>Lophotrochozoa</taxon>
        <taxon>Mollusca</taxon>
        <taxon>Cephalopoda</taxon>
        <taxon>Coleoidea</taxon>
        <taxon>Octopodiformes</taxon>
        <taxon>Octopoda</taxon>
        <taxon>Incirrata</taxon>
        <taxon>Octopodidae</taxon>
        <taxon>Octopus</taxon>
    </lineage>
</organism>